<sequence>MGEQSLRACPKTKEERDIEAPFDLNEGGSLAEANSKSTGGRSSDLVQGQASSYDKVVNLDLTLAQPIDYTRFDRCGSGSLAAFGTNQVTGEADSKSTVRSRLNFVQGQPSPIGEAVNIDLTLA</sequence>
<dbReference type="HOGENOM" id="CLU_2019392_0_0_1"/>
<dbReference type="Gramene" id="EOX93281">
    <property type="protein sequence ID" value="EOX93281"/>
    <property type="gene ID" value="TCM_002129"/>
</dbReference>
<organism evidence="2 3">
    <name type="scientific">Theobroma cacao</name>
    <name type="common">Cacao</name>
    <name type="synonym">Cocoa</name>
    <dbReference type="NCBI Taxonomy" id="3641"/>
    <lineage>
        <taxon>Eukaryota</taxon>
        <taxon>Viridiplantae</taxon>
        <taxon>Streptophyta</taxon>
        <taxon>Embryophyta</taxon>
        <taxon>Tracheophyta</taxon>
        <taxon>Spermatophyta</taxon>
        <taxon>Magnoliopsida</taxon>
        <taxon>eudicotyledons</taxon>
        <taxon>Gunneridae</taxon>
        <taxon>Pentapetalae</taxon>
        <taxon>rosids</taxon>
        <taxon>malvids</taxon>
        <taxon>Malvales</taxon>
        <taxon>Malvaceae</taxon>
        <taxon>Byttnerioideae</taxon>
        <taxon>Theobroma</taxon>
    </lineage>
</organism>
<dbReference type="Proteomes" id="UP000026915">
    <property type="component" value="Chromosome 1"/>
</dbReference>
<proteinExistence type="predicted"/>
<name>A0A061DMI2_THECC</name>
<accession>A0A061DMI2</accession>
<keyword evidence="3" id="KW-1185">Reference proteome</keyword>
<protein>
    <submittedName>
        <fullName evidence="2">Uncharacterized protein</fullName>
    </submittedName>
</protein>
<dbReference type="AlphaFoldDB" id="A0A061DMI2"/>
<dbReference type="EMBL" id="CM001879">
    <property type="protein sequence ID" value="EOX93281.1"/>
    <property type="molecule type" value="Genomic_DNA"/>
</dbReference>
<gene>
    <name evidence="2" type="ORF">TCM_002129</name>
</gene>
<evidence type="ECO:0000256" key="1">
    <source>
        <dbReference type="SAM" id="MobiDB-lite"/>
    </source>
</evidence>
<dbReference type="InParanoid" id="A0A061DMI2"/>
<reference evidence="2 3" key="1">
    <citation type="journal article" date="2013" name="Genome Biol.">
        <title>The genome sequence of the most widely cultivated cacao type and its use to identify candidate genes regulating pod color.</title>
        <authorList>
            <person name="Motamayor J.C."/>
            <person name="Mockaitis K."/>
            <person name="Schmutz J."/>
            <person name="Haiminen N."/>
            <person name="Iii D.L."/>
            <person name="Cornejo O."/>
            <person name="Findley S.D."/>
            <person name="Zheng P."/>
            <person name="Utro F."/>
            <person name="Royaert S."/>
            <person name="Saski C."/>
            <person name="Jenkins J."/>
            <person name="Podicheti R."/>
            <person name="Zhao M."/>
            <person name="Scheffler B.E."/>
            <person name="Stack J.C."/>
            <person name="Feltus F.A."/>
            <person name="Mustiga G.M."/>
            <person name="Amores F."/>
            <person name="Phillips W."/>
            <person name="Marelli J.P."/>
            <person name="May G.D."/>
            <person name="Shapiro H."/>
            <person name="Ma J."/>
            <person name="Bustamante C.D."/>
            <person name="Schnell R.J."/>
            <person name="Main D."/>
            <person name="Gilbert D."/>
            <person name="Parida L."/>
            <person name="Kuhn D.N."/>
        </authorList>
    </citation>
    <scope>NUCLEOTIDE SEQUENCE [LARGE SCALE GENOMIC DNA]</scope>
    <source>
        <strain evidence="3">cv. Matina 1-6</strain>
    </source>
</reference>
<feature type="compositionally biased region" description="Polar residues" evidence="1">
    <location>
        <begin position="32"/>
        <end position="46"/>
    </location>
</feature>
<evidence type="ECO:0000313" key="2">
    <source>
        <dbReference type="EMBL" id="EOX93281.1"/>
    </source>
</evidence>
<evidence type="ECO:0000313" key="3">
    <source>
        <dbReference type="Proteomes" id="UP000026915"/>
    </source>
</evidence>
<feature type="region of interest" description="Disordered" evidence="1">
    <location>
        <begin position="1"/>
        <end position="46"/>
    </location>
</feature>